<accession>A0A1I2CM59</accession>
<proteinExistence type="predicted"/>
<feature type="region of interest" description="Disordered" evidence="1">
    <location>
        <begin position="1"/>
        <end position="38"/>
    </location>
</feature>
<feature type="compositionally biased region" description="Low complexity" evidence="1">
    <location>
        <begin position="1"/>
        <end position="12"/>
    </location>
</feature>
<evidence type="ECO:0000256" key="1">
    <source>
        <dbReference type="SAM" id="MobiDB-lite"/>
    </source>
</evidence>
<organism evidence="2 3">
    <name type="scientific">Actinopolyspora alba</name>
    <dbReference type="NCBI Taxonomy" id="673379"/>
    <lineage>
        <taxon>Bacteria</taxon>
        <taxon>Bacillati</taxon>
        <taxon>Actinomycetota</taxon>
        <taxon>Actinomycetes</taxon>
        <taxon>Actinopolysporales</taxon>
        <taxon>Actinopolysporaceae</taxon>
        <taxon>Actinopolyspora</taxon>
        <taxon>Actinopolyspora alba group</taxon>
    </lineage>
</organism>
<dbReference type="Proteomes" id="UP000198716">
    <property type="component" value="Unassembled WGS sequence"/>
</dbReference>
<feature type="non-terminal residue" evidence="2">
    <location>
        <position position="1"/>
    </location>
</feature>
<dbReference type="EMBL" id="FOMZ01000025">
    <property type="protein sequence ID" value="SFE68830.1"/>
    <property type="molecule type" value="Genomic_DNA"/>
</dbReference>
<evidence type="ECO:0000313" key="3">
    <source>
        <dbReference type="Proteomes" id="UP000198716"/>
    </source>
</evidence>
<evidence type="ECO:0000313" key="2">
    <source>
        <dbReference type="EMBL" id="SFE68830.1"/>
    </source>
</evidence>
<dbReference type="InterPro" id="IPR027417">
    <property type="entry name" value="P-loop_NTPase"/>
</dbReference>
<gene>
    <name evidence="2" type="ORF">SAMN04487819_1251</name>
</gene>
<dbReference type="SUPFAM" id="SSF52540">
    <property type="entry name" value="P-loop containing nucleoside triphosphate hydrolases"/>
    <property type="match status" value="1"/>
</dbReference>
<protein>
    <submittedName>
        <fullName evidence="2">AAA-like domain-containing protein</fullName>
    </submittedName>
</protein>
<feature type="compositionally biased region" description="Basic residues" evidence="1">
    <location>
        <begin position="13"/>
        <end position="23"/>
    </location>
</feature>
<dbReference type="Gene3D" id="3.40.50.300">
    <property type="entry name" value="P-loop containing nucleotide triphosphate hydrolases"/>
    <property type="match status" value="1"/>
</dbReference>
<reference evidence="3" key="1">
    <citation type="submission" date="2016-10" db="EMBL/GenBank/DDBJ databases">
        <authorList>
            <person name="Varghese N."/>
            <person name="Submissions S."/>
        </authorList>
    </citation>
    <scope>NUCLEOTIDE SEQUENCE [LARGE SCALE GENOMIC DNA]</scope>
    <source>
        <strain evidence="3">DSM 45004</strain>
    </source>
</reference>
<sequence>GSAVSTQQQTQATRRRSASRRTRRPSEDDLAPASGHRMAIRSVDGPIIRTATHTWVWYRLSPQRWNFRSNQDREHLILSLSDQLAELAGHWCHLRVTHRPESARQWAQKHHELAPAGARLPDTAAATSFDDYLAGEQQAIEGRQMTEKQVYLGVLLTTRTMLDRTAQRAPRWLRTRVPQLAEAELHALADEIERVTHIVGGMGGALASETDMDWLLSRSHALGLPIAAQRPVPSSHLEPEDLATFTDLAEHVQQPYAPTLTVRGTGALAGHDRSVCVLSLGQMQPLNIPESDEPWMSKADMIGAAVEWSARFYVRPSESVSGELTHQMDKVRAQVNHYTRDHDLDPPMRLERQHEHVRRIDDEMSSGLSQRGTRLVGWWRLAVSAPTEDAALDYARRLADLYKPSVRIEHPAAQHAYAREFMPGEALATRGYQRRGSVVWAAASLPQVTSSVGDHQGLMLGETVTRTVRPVAWDPWLSQREDGSGLTALLSGLGGGKSVFGGMAIYKSLWMGAQWTVLDPSGPLARLATVPELAPYTRTINLLDAKPGTLNPYRIVPEPQREHYADEADPDAAYRRALTTAAATRRRLTLDTLTGLLPYEVQTQASTRMVLNRAIRACGGQPSTHPGHVLRALKNDTSEDAEHARNLHDLLDEVGERMQLLIPQDDADPYGDQHEARLTVLTMPGLTLPKENVSRKDWDGREQESVVLLNLAAWLTQRNVYDQPMSARKGVFIDEASFLAEVSTGKMLMNRFARDSRKWALRVLLASQVPADLLRIPGIESLLDSVFAGKLSGDQAQEDALNLLDVPIDQGFANVFATFPDGRSREKARHFLFRDSRNNVERIRADFSAPHLAHVLSALNTTPGDVQGVQR</sequence>
<dbReference type="Pfam" id="PF12846">
    <property type="entry name" value="AAA_10"/>
    <property type="match status" value="1"/>
</dbReference>
<keyword evidence="3" id="KW-1185">Reference proteome</keyword>
<name>A0A1I2CM59_9ACTN</name>
<dbReference type="AlphaFoldDB" id="A0A1I2CM59"/>